<feature type="signal peptide" evidence="1">
    <location>
        <begin position="1"/>
        <end position="21"/>
    </location>
</feature>
<dbReference type="EMBL" id="CP036526">
    <property type="protein sequence ID" value="QDT10267.1"/>
    <property type="molecule type" value="Genomic_DNA"/>
</dbReference>
<dbReference type="Proteomes" id="UP000319817">
    <property type="component" value="Chromosome"/>
</dbReference>
<accession>A0A517NT10</accession>
<reference evidence="2 3" key="1">
    <citation type="submission" date="2019-02" db="EMBL/GenBank/DDBJ databases">
        <title>Deep-cultivation of Planctomycetes and their phenomic and genomic characterization uncovers novel biology.</title>
        <authorList>
            <person name="Wiegand S."/>
            <person name="Jogler M."/>
            <person name="Boedeker C."/>
            <person name="Pinto D."/>
            <person name="Vollmers J."/>
            <person name="Rivas-Marin E."/>
            <person name="Kohn T."/>
            <person name="Peeters S.H."/>
            <person name="Heuer A."/>
            <person name="Rast P."/>
            <person name="Oberbeckmann S."/>
            <person name="Bunk B."/>
            <person name="Jeske O."/>
            <person name="Meyerdierks A."/>
            <person name="Storesund J.E."/>
            <person name="Kallscheuer N."/>
            <person name="Luecker S."/>
            <person name="Lage O.M."/>
            <person name="Pohl T."/>
            <person name="Merkel B.J."/>
            <person name="Hornburger P."/>
            <person name="Mueller R.-W."/>
            <person name="Bruemmer F."/>
            <person name="Labrenz M."/>
            <person name="Spormann A.M."/>
            <person name="Op den Camp H."/>
            <person name="Overmann J."/>
            <person name="Amann R."/>
            <person name="Jetten M.S.M."/>
            <person name="Mascher T."/>
            <person name="Medema M.H."/>
            <person name="Devos D.P."/>
            <person name="Kaster A.-K."/>
            <person name="Ovreas L."/>
            <person name="Rohde M."/>
            <person name="Galperin M.Y."/>
            <person name="Jogler C."/>
        </authorList>
    </citation>
    <scope>NUCLEOTIDE SEQUENCE [LARGE SCALE GENOMIC DNA]</scope>
    <source>
        <strain evidence="2 3">K23_9</strain>
    </source>
</reference>
<dbReference type="AlphaFoldDB" id="A0A517NT10"/>
<dbReference type="RefSeq" id="WP_145417771.1">
    <property type="nucleotide sequence ID" value="NZ_CP036526.1"/>
</dbReference>
<sequence length="210" mass="23560" precursor="true">MRHRITTLLIVCVTFASAVNAHEPPKTCETYVGFPSTHVVSRHCDSIRPRRIVVVTCPNRQDRLKEQDLFARFLAAQIGRNTNIDVLVGKEQICRDHMPMRRGTFDELHLLQLSKKYQADCVMFCEIGQLSAYEPMQAEMSMLLVHVGESIALVSAKSVYDARDSTTNKSYLAFINQANPESALSVGAHTPTNFIEFASSHFASGIESIW</sequence>
<evidence type="ECO:0000313" key="2">
    <source>
        <dbReference type="EMBL" id="QDT10267.1"/>
    </source>
</evidence>
<name>A0A517NT10_9BACT</name>
<evidence type="ECO:0000313" key="3">
    <source>
        <dbReference type="Proteomes" id="UP000319817"/>
    </source>
</evidence>
<keyword evidence="1" id="KW-0732">Signal</keyword>
<evidence type="ECO:0000256" key="1">
    <source>
        <dbReference type="SAM" id="SignalP"/>
    </source>
</evidence>
<keyword evidence="3" id="KW-1185">Reference proteome</keyword>
<proteinExistence type="predicted"/>
<gene>
    <name evidence="2" type="ORF">K239x_22230</name>
</gene>
<protein>
    <submittedName>
        <fullName evidence="2">Uncharacterized protein</fullName>
    </submittedName>
</protein>
<feature type="chain" id="PRO_5022215108" evidence="1">
    <location>
        <begin position="22"/>
        <end position="210"/>
    </location>
</feature>
<dbReference type="OrthoDB" id="254142at2"/>
<organism evidence="2 3">
    <name type="scientific">Stieleria marina</name>
    <dbReference type="NCBI Taxonomy" id="1930275"/>
    <lineage>
        <taxon>Bacteria</taxon>
        <taxon>Pseudomonadati</taxon>
        <taxon>Planctomycetota</taxon>
        <taxon>Planctomycetia</taxon>
        <taxon>Pirellulales</taxon>
        <taxon>Pirellulaceae</taxon>
        <taxon>Stieleria</taxon>
    </lineage>
</organism>